<organism evidence="1 2">
    <name type="scientific">Ruminococcus flavefaciens</name>
    <dbReference type="NCBI Taxonomy" id="1265"/>
    <lineage>
        <taxon>Bacteria</taxon>
        <taxon>Bacillati</taxon>
        <taxon>Bacillota</taxon>
        <taxon>Clostridia</taxon>
        <taxon>Eubacteriales</taxon>
        <taxon>Oscillospiraceae</taxon>
        <taxon>Ruminococcus</taxon>
    </lineage>
</organism>
<gene>
    <name evidence="1" type="ORF">IE37_01792</name>
</gene>
<dbReference type="AlphaFoldDB" id="A0A315Y0N1"/>
<evidence type="ECO:0000313" key="2">
    <source>
        <dbReference type="Proteomes" id="UP000245720"/>
    </source>
</evidence>
<accession>A0A315Y0N1</accession>
<dbReference type="Proteomes" id="UP000245720">
    <property type="component" value="Unassembled WGS sequence"/>
</dbReference>
<dbReference type="RefSeq" id="WP_109726554.1">
    <property type="nucleotide sequence ID" value="NZ_QGDI01000006.1"/>
</dbReference>
<sequence length="92" mass="10726">MKLQDLYYGNVIPCQHDVKRDSDYAKRSLELLEMYDRLEKRLSADDKKLLNDITDMQGMLSETMAAESYIQGFRDCAELIIDVLFGRSENLK</sequence>
<proteinExistence type="predicted"/>
<dbReference type="EMBL" id="QGDI01000006">
    <property type="protein sequence ID" value="PWJ12707.1"/>
    <property type="molecule type" value="Genomic_DNA"/>
</dbReference>
<protein>
    <submittedName>
        <fullName evidence="1">Uncharacterized protein</fullName>
    </submittedName>
</protein>
<dbReference type="Pfam" id="PF20648">
    <property type="entry name" value="DUF6809"/>
    <property type="match status" value="1"/>
</dbReference>
<name>A0A315Y0N1_RUMFL</name>
<evidence type="ECO:0000313" key="1">
    <source>
        <dbReference type="EMBL" id="PWJ12707.1"/>
    </source>
</evidence>
<dbReference type="InterPro" id="IPR049215">
    <property type="entry name" value="DUF6809"/>
</dbReference>
<reference evidence="1 2" key="1">
    <citation type="submission" date="2018-05" db="EMBL/GenBank/DDBJ databases">
        <title>The Hungate 1000. A catalogue of reference genomes from the rumen microbiome.</title>
        <authorList>
            <person name="Kelly W."/>
        </authorList>
    </citation>
    <scope>NUCLEOTIDE SEQUENCE [LARGE SCALE GENOMIC DNA]</scope>
    <source>
        <strain evidence="1 2">SAb67</strain>
    </source>
</reference>
<dbReference type="OrthoDB" id="1822248at2"/>
<comment type="caution">
    <text evidence="1">The sequence shown here is derived from an EMBL/GenBank/DDBJ whole genome shotgun (WGS) entry which is preliminary data.</text>
</comment>